<dbReference type="PROSITE" id="PS50887">
    <property type="entry name" value="GGDEF"/>
    <property type="match status" value="1"/>
</dbReference>
<dbReference type="CDD" id="cd01949">
    <property type="entry name" value="GGDEF"/>
    <property type="match status" value="1"/>
</dbReference>
<dbReference type="NCBIfam" id="TIGR00254">
    <property type="entry name" value="GGDEF"/>
    <property type="match status" value="1"/>
</dbReference>
<dbReference type="RefSeq" id="WP_057872232.1">
    <property type="nucleotide sequence ID" value="NZ_AZGB01000018.1"/>
</dbReference>
<comment type="caution">
    <text evidence="3">The sequence shown here is derived from an EMBL/GenBank/DDBJ whole genome shotgun (WGS) entry which is preliminary data.</text>
</comment>
<dbReference type="GO" id="GO:0052621">
    <property type="term" value="F:diguanylate cyclase activity"/>
    <property type="evidence" value="ECO:0007669"/>
    <property type="project" value="TreeGrafter"/>
</dbReference>
<feature type="transmembrane region" description="Helical" evidence="1">
    <location>
        <begin position="107"/>
        <end position="127"/>
    </location>
</feature>
<dbReference type="InterPro" id="IPR050469">
    <property type="entry name" value="Diguanylate_Cyclase"/>
</dbReference>
<proteinExistence type="predicted"/>
<dbReference type="Gene3D" id="3.30.70.270">
    <property type="match status" value="1"/>
</dbReference>
<name>A0A0R1VJ08_9LACO</name>
<dbReference type="GO" id="GO:0043709">
    <property type="term" value="P:cell adhesion involved in single-species biofilm formation"/>
    <property type="evidence" value="ECO:0007669"/>
    <property type="project" value="TreeGrafter"/>
</dbReference>
<sequence length="372" mass="42481">MNEIVALSFIMPIMDTCFLFFEFNFFRLYGDKIGSKFLKYGILTVCFLVFAFVMTIYSLNSLYFVYFQYAVPITIFFVDGRKRGYFVFGLAVIAMLVALIANRMFSVKLFGTILLGFIGVLLFCELIQLLPRLKLFTKYVIAMIFINIIIPIGSEYSRNLISTKQLANTFLPLLVGSILITLFVYAYVKAMQKREAEIQKLKYEASHDELTTLLNYRTFSNYVTQIVADKSSVYTIIMIDLDNFKRVNDKFGHLEGNRLLKKFSIKLNNFFGDKLATQASVFRFGGEEFCLVFKNVPEETAYKLIWKFERSLTDENYLTTDGQQVAISFSGGVASTDQETNIHEAIRKADAAVYLAKSNGRAQIVCPDQADS</sequence>
<keyword evidence="4" id="KW-1185">Reference proteome</keyword>
<dbReference type="OrthoDB" id="9759607at2"/>
<evidence type="ECO:0000259" key="2">
    <source>
        <dbReference type="PROSITE" id="PS50887"/>
    </source>
</evidence>
<dbReference type="PANTHER" id="PTHR45138:SF9">
    <property type="entry name" value="DIGUANYLATE CYCLASE DGCM-RELATED"/>
    <property type="match status" value="1"/>
</dbReference>
<dbReference type="AlphaFoldDB" id="A0A0R1VJ08"/>
<dbReference type="InterPro" id="IPR000160">
    <property type="entry name" value="GGDEF_dom"/>
</dbReference>
<feature type="domain" description="GGDEF" evidence="2">
    <location>
        <begin position="232"/>
        <end position="369"/>
    </location>
</feature>
<dbReference type="GeneID" id="98319519"/>
<feature type="transmembrane region" description="Helical" evidence="1">
    <location>
        <begin position="6"/>
        <end position="25"/>
    </location>
</feature>
<keyword evidence="1" id="KW-1133">Transmembrane helix</keyword>
<feature type="transmembrane region" description="Helical" evidence="1">
    <location>
        <begin position="85"/>
        <end position="101"/>
    </location>
</feature>
<dbReference type="STRING" id="1423750.FC89_GL001522"/>
<dbReference type="GO" id="GO:1902201">
    <property type="term" value="P:negative regulation of bacterial-type flagellum-dependent cell motility"/>
    <property type="evidence" value="ECO:0007669"/>
    <property type="project" value="TreeGrafter"/>
</dbReference>
<evidence type="ECO:0000313" key="3">
    <source>
        <dbReference type="EMBL" id="KRM05808.1"/>
    </source>
</evidence>
<keyword evidence="1" id="KW-0472">Membrane</keyword>
<feature type="transmembrane region" description="Helical" evidence="1">
    <location>
        <begin position="139"/>
        <end position="157"/>
    </location>
</feature>
<reference evidence="3 4" key="1">
    <citation type="journal article" date="2015" name="Genome Announc.">
        <title>Expanding the biotechnology potential of lactobacilli through comparative genomics of 213 strains and associated genera.</title>
        <authorList>
            <person name="Sun Z."/>
            <person name="Harris H.M."/>
            <person name="McCann A."/>
            <person name="Guo C."/>
            <person name="Argimon S."/>
            <person name="Zhang W."/>
            <person name="Yang X."/>
            <person name="Jeffery I.B."/>
            <person name="Cooney J.C."/>
            <person name="Kagawa T.F."/>
            <person name="Liu W."/>
            <person name="Song Y."/>
            <person name="Salvetti E."/>
            <person name="Wrobel A."/>
            <person name="Rasinkangas P."/>
            <person name="Parkhill J."/>
            <person name="Rea M.C."/>
            <person name="O'Sullivan O."/>
            <person name="Ritari J."/>
            <person name="Douillard F.P."/>
            <person name="Paul Ross R."/>
            <person name="Yang R."/>
            <person name="Briner A.E."/>
            <person name="Felis G.E."/>
            <person name="de Vos W.M."/>
            <person name="Barrangou R."/>
            <person name="Klaenhammer T.R."/>
            <person name="Caufield P.W."/>
            <person name="Cui Y."/>
            <person name="Zhang H."/>
            <person name="O'Toole P.W."/>
        </authorList>
    </citation>
    <scope>NUCLEOTIDE SEQUENCE [LARGE SCALE GENOMIC DNA]</scope>
    <source>
        <strain evidence="3 4">DSM 18630</strain>
    </source>
</reference>
<dbReference type="InterPro" id="IPR029787">
    <property type="entry name" value="Nucleotide_cyclase"/>
</dbReference>
<organism evidence="3 4">
    <name type="scientific">Liquorilactobacillus ghanensis DSM 18630</name>
    <dbReference type="NCBI Taxonomy" id="1423750"/>
    <lineage>
        <taxon>Bacteria</taxon>
        <taxon>Bacillati</taxon>
        <taxon>Bacillota</taxon>
        <taxon>Bacilli</taxon>
        <taxon>Lactobacillales</taxon>
        <taxon>Lactobacillaceae</taxon>
        <taxon>Liquorilactobacillus</taxon>
    </lineage>
</organism>
<dbReference type="Pfam" id="PF00990">
    <property type="entry name" value="GGDEF"/>
    <property type="match status" value="1"/>
</dbReference>
<dbReference type="Proteomes" id="UP000051451">
    <property type="component" value="Unassembled WGS sequence"/>
</dbReference>
<dbReference type="SUPFAM" id="SSF55073">
    <property type="entry name" value="Nucleotide cyclase"/>
    <property type="match status" value="1"/>
</dbReference>
<dbReference type="InterPro" id="IPR043128">
    <property type="entry name" value="Rev_trsase/Diguanyl_cyclase"/>
</dbReference>
<dbReference type="SMART" id="SM00267">
    <property type="entry name" value="GGDEF"/>
    <property type="match status" value="1"/>
</dbReference>
<dbReference type="GO" id="GO:0005886">
    <property type="term" value="C:plasma membrane"/>
    <property type="evidence" value="ECO:0007669"/>
    <property type="project" value="TreeGrafter"/>
</dbReference>
<evidence type="ECO:0000256" key="1">
    <source>
        <dbReference type="SAM" id="Phobius"/>
    </source>
</evidence>
<dbReference type="EMBL" id="AZGB01000018">
    <property type="protein sequence ID" value="KRM05808.1"/>
    <property type="molecule type" value="Genomic_DNA"/>
</dbReference>
<gene>
    <name evidence="3" type="ORF">FC89_GL001522</name>
</gene>
<feature type="transmembrane region" description="Helical" evidence="1">
    <location>
        <begin position="169"/>
        <end position="188"/>
    </location>
</feature>
<protein>
    <submittedName>
        <fullName evidence="3">Signal transduction diguanylate cyclase</fullName>
    </submittedName>
</protein>
<dbReference type="PATRIC" id="fig|1423750.3.peg.1562"/>
<keyword evidence="1" id="KW-0812">Transmembrane</keyword>
<evidence type="ECO:0000313" key="4">
    <source>
        <dbReference type="Proteomes" id="UP000051451"/>
    </source>
</evidence>
<dbReference type="PANTHER" id="PTHR45138">
    <property type="entry name" value="REGULATORY COMPONENTS OF SENSORY TRANSDUCTION SYSTEM"/>
    <property type="match status" value="1"/>
</dbReference>
<accession>A0A0R1VJ08</accession>